<keyword evidence="7" id="KW-1185">Reference proteome</keyword>
<dbReference type="PRINTS" id="PR00039">
    <property type="entry name" value="HTHLYSR"/>
</dbReference>
<comment type="similarity">
    <text evidence="1">Belongs to the LysR transcriptional regulatory family.</text>
</comment>
<dbReference type="Pfam" id="PF03466">
    <property type="entry name" value="LysR_substrate"/>
    <property type="match status" value="1"/>
</dbReference>
<dbReference type="PROSITE" id="PS50931">
    <property type="entry name" value="HTH_LYSR"/>
    <property type="match status" value="1"/>
</dbReference>
<dbReference type="OrthoDB" id="9785745at2"/>
<keyword evidence="2" id="KW-0805">Transcription regulation</keyword>
<dbReference type="EMBL" id="FNYH01000003">
    <property type="protein sequence ID" value="SEI50245.1"/>
    <property type="molecule type" value="Genomic_DNA"/>
</dbReference>
<dbReference type="InterPro" id="IPR036388">
    <property type="entry name" value="WH-like_DNA-bd_sf"/>
</dbReference>
<evidence type="ECO:0000256" key="4">
    <source>
        <dbReference type="ARBA" id="ARBA00023163"/>
    </source>
</evidence>
<dbReference type="Gene3D" id="1.10.10.10">
    <property type="entry name" value="Winged helix-like DNA-binding domain superfamily/Winged helix DNA-binding domain"/>
    <property type="match status" value="1"/>
</dbReference>
<dbReference type="SUPFAM" id="SSF53850">
    <property type="entry name" value="Periplasmic binding protein-like II"/>
    <property type="match status" value="1"/>
</dbReference>
<dbReference type="SUPFAM" id="SSF46785">
    <property type="entry name" value="Winged helix' DNA-binding domain"/>
    <property type="match status" value="1"/>
</dbReference>
<dbReference type="InterPro" id="IPR000847">
    <property type="entry name" value="LysR_HTH_N"/>
</dbReference>
<keyword evidence="4" id="KW-0804">Transcription</keyword>
<dbReference type="Proteomes" id="UP000242999">
    <property type="component" value="Unassembled WGS sequence"/>
</dbReference>
<evidence type="ECO:0000256" key="2">
    <source>
        <dbReference type="ARBA" id="ARBA00023015"/>
    </source>
</evidence>
<dbReference type="GO" id="GO:0000976">
    <property type="term" value="F:transcription cis-regulatory region binding"/>
    <property type="evidence" value="ECO:0007669"/>
    <property type="project" value="TreeGrafter"/>
</dbReference>
<evidence type="ECO:0000313" key="7">
    <source>
        <dbReference type="Proteomes" id="UP000242999"/>
    </source>
</evidence>
<keyword evidence="3 6" id="KW-0238">DNA-binding</keyword>
<dbReference type="GO" id="GO:0003700">
    <property type="term" value="F:DNA-binding transcription factor activity"/>
    <property type="evidence" value="ECO:0007669"/>
    <property type="project" value="InterPro"/>
</dbReference>
<dbReference type="InterPro" id="IPR005119">
    <property type="entry name" value="LysR_subst-bd"/>
</dbReference>
<accession>A0A1H6RF67</accession>
<evidence type="ECO:0000259" key="5">
    <source>
        <dbReference type="PROSITE" id="PS50931"/>
    </source>
</evidence>
<dbReference type="InterPro" id="IPR036390">
    <property type="entry name" value="WH_DNA-bd_sf"/>
</dbReference>
<sequence length="316" mass="35481">MQVRHLTFRLLEVYIALVRQGSVTGAARQLHLTQPTVSQQLKRLTESVGEPLLVQQQGRLQPTQAGAELYRTALDVLGRFEDFQEYLGELRGGLKGRFSLALVNTAQYVLPRLLGPFRQAYPEVDFTLHIANRQQIMQRLEKQLDDIYVFSHPPNVPQIESAPFLNNPLVMIAPSTHARAQDSQIGIRALLNENFLLREPGSATRMLFDSWLHGQGVQIAQVLQMASNEAIRVGVAAGLGIAVVSRHVLPPVHPDIQVLDVQGLPIQSHWHFVIRRDRRLPYAASGFLQFIATWIQTHADPQLGTGLNQLWQKAMP</sequence>
<dbReference type="PANTHER" id="PTHR30126:SF5">
    <property type="entry name" value="HTH-TYPE TRANSCRIPTIONAL ACTIVATOR CMPR"/>
    <property type="match status" value="1"/>
</dbReference>
<dbReference type="Pfam" id="PF00126">
    <property type="entry name" value="HTH_1"/>
    <property type="match status" value="1"/>
</dbReference>
<evidence type="ECO:0000256" key="3">
    <source>
        <dbReference type="ARBA" id="ARBA00023125"/>
    </source>
</evidence>
<feature type="domain" description="HTH lysR-type" evidence="5">
    <location>
        <begin position="6"/>
        <end position="63"/>
    </location>
</feature>
<dbReference type="Gene3D" id="3.40.190.290">
    <property type="match status" value="1"/>
</dbReference>
<name>A0A1H6RF67_9GAMM</name>
<proteinExistence type="inferred from homology"/>
<reference evidence="7" key="1">
    <citation type="submission" date="2016-10" db="EMBL/GenBank/DDBJ databases">
        <authorList>
            <person name="Varghese N."/>
            <person name="Submissions S."/>
        </authorList>
    </citation>
    <scope>NUCLEOTIDE SEQUENCE [LARGE SCALE GENOMIC DNA]</scope>
    <source>
        <strain evidence="7">DSM 7165</strain>
    </source>
</reference>
<dbReference type="RefSeq" id="WP_093308710.1">
    <property type="nucleotide sequence ID" value="NZ_FNYH01000003.1"/>
</dbReference>
<protein>
    <submittedName>
        <fullName evidence="6">DNA-binding transcriptional regulator, LysR family</fullName>
    </submittedName>
</protein>
<gene>
    <name evidence="6" type="ORF">SAMN05421831_10349</name>
</gene>
<dbReference type="STRING" id="64971.SAMN05421831_10349"/>
<organism evidence="6 7">
    <name type="scientific">Allopseudospirillum japonicum</name>
    <dbReference type="NCBI Taxonomy" id="64971"/>
    <lineage>
        <taxon>Bacteria</taxon>
        <taxon>Pseudomonadati</taxon>
        <taxon>Pseudomonadota</taxon>
        <taxon>Gammaproteobacteria</taxon>
        <taxon>Oceanospirillales</taxon>
        <taxon>Oceanospirillaceae</taxon>
        <taxon>Allopseudospirillum</taxon>
    </lineage>
</organism>
<evidence type="ECO:0000313" key="6">
    <source>
        <dbReference type="EMBL" id="SEI50245.1"/>
    </source>
</evidence>
<dbReference type="AlphaFoldDB" id="A0A1H6RF67"/>
<evidence type="ECO:0000256" key="1">
    <source>
        <dbReference type="ARBA" id="ARBA00009437"/>
    </source>
</evidence>
<dbReference type="PANTHER" id="PTHR30126">
    <property type="entry name" value="HTH-TYPE TRANSCRIPTIONAL REGULATOR"/>
    <property type="match status" value="1"/>
</dbReference>